<protein>
    <submittedName>
        <fullName evidence="2">Uncharacterized protein</fullName>
    </submittedName>
</protein>
<dbReference type="AlphaFoldDB" id="A0A517YDB5"/>
<sequence length="144" mass="14950">MSKKKHRENAVTTEESTSSESAGAASAAAADSTAVIASSEAATPLLAEVQSFLSKRDELARKLADEITATEAKLAELKRTAASLFPENNNAATLVTKDKKLKKLPKAKPLPSKAEVATATETTAANEDSSPVIPPPADDSTTVD</sequence>
<dbReference type="EMBL" id="CP036274">
    <property type="protein sequence ID" value="QDU28122.1"/>
    <property type="molecule type" value="Genomic_DNA"/>
</dbReference>
<feature type="compositionally biased region" description="Low complexity" evidence="1">
    <location>
        <begin position="107"/>
        <end position="125"/>
    </location>
</feature>
<reference evidence="2 3" key="1">
    <citation type="submission" date="2019-02" db="EMBL/GenBank/DDBJ databases">
        <title>Deep-cultivation of Planctomycetes and their phenomic and genomic characterization uncovers novel biology.</title>
        <authorList>
            <person name="Wiegand S."/>
            <person name="Jogler M."/>
            <person name="Boedeker C."/>
            <person name="Pinto D."/>
            <person name="Vollmers J."/>
            <person name="Rivas-Marin E."/>
            <person name="Kohn T."/>
            <person name="Peeters S.H."/>
            <person name="Heuer A."/>
            <person name="Rast P."/>
            <person name="Oberbeckmann S."/>
            <person name="Bunk B."/>
            <person name="Jeske O."/>
            <person name="Meyerdierks A."/>
            <person name="Storesund J.E."/>
            <person name="Kallscheuer N."/>
            <person name="Luecker S."/>
            <person name="Lage O.M."/>
            <person name="Pohl T."/>
            <person name="Merkel B.J."/>
            <person name="Hornburger P."/>
            <person name="Mueller R.-W."/>
            <person name="Bruemmer F."/>
            <person name="Labrenz M."/>
            <person name="Spormann A.M."/>
            <person name="Op den Camp H."/>
            <person name="Overmann J."/>
            <person name="Amann R."/>
            <person name="Jetten M.S.M."/>
            <person name="Mascher T."/>
            <person name="Medema M.H."/>
            <person name="Devos D.P."/>
            <person name="Kaster A.-K."/>
            <person name="Ovreas L."/>
            <person name="Rohde M."/>
            <person name="Galperin M.Y."/>
            <person name="Jogler C."/>
        </authorList>
    </citation>
    <scope>NUCLEOTIDE SEQUENCE [LARGE SCALE GENOMIC DNA]</scope>
    <source>
        <strain evidence="2 3">ETA_A8</strain>
    </source>
</reference>
<dbReference type="Proteomes" id="UP000315017">
    <property type="component" value="Chromosome"/>
</dbReference>
<evidence type="ECO:0000313" key="2">
    <source>
        <dbReference type="EMBL" id="QDU28122.1"/>
    </source>
</evidence>
<feature type="region of interest" description="Disordered" evidence="1">
    <location>
        <begin position="1"/>
        <end position="34"/>
    </location>
</feature>
<accession>A0A517YDB5</accession>
<evidence type="ECO:0000256" key="1">
    <source>
        <dbReference type="SAM" id="MobiDB-lite"/>
    </source>
</evidence>
<proteinExistence type="predicted"/>
<feature type="region of interest" description="Disordered" evidence="1">
    <location>
        <begin position="103"/>
        <end position="144"/>
    </location>
</feature>
<name>A0A517YDB5_9BACT</name>
<dbReference type="OrthoDB" id="10014910at2"/>
<feature type="compositionally biased region" description="Low complexity" evidence="1">
    <location>
        <begin position="10"/>
        <end position="34"/>
    </location>
</feature>
<dbReference type="KEGG" id="aagg:ETAA8_32220"/>
<keyword evidence="3" id="KW-1185">Reference proteome</keyword>
<organism evidence="2 3">
    <name type="scientific">Anatilimnocola aggregata</name>
    <dbReference type="NCBI Taxonomy" id="2528021"/>
    <lineage>
        <taxon>Bacteria</taxon>
        <taxon>Pseudomonadati</taxon>
        <taxon>Planctomycetota</taxon>
        <taxon>Planctomycetia</taxon>
        <taxon>Pirellulales</taxon>
        <taxon>Pirellulaceae</taxon>
        <taxon>Anatilimnocola</taxon>
    </lineage>
</organism>
<evidence type="ECO:0000313" key="3">
    <source>
        <dbReference type="Proteomes" id="UP000315017"/>
    </source>
</evidence>
<dbReference type="RefSeq" id="WP_145089888.1">
    <property type="nucleotide sequence ID" value="NZ_CP036274.1"/>
</dbReference>
<gene>
    <name evidence="2" type="ORF">ETAA8_32220</name>
</gene>